<dbReference type="EMBL" id="FNDW01000001">
    <property type="protein sequence ID" value="SDH61101.1"/>
    <property type="molecule type" value="Genomic_DNA"/>
</dbReference>
<evidence type="ECO:0000313" key="2">
    <source>
        <dbReference type="EMBL" id="SDH61101.1"/>
    </source>
</evidence>
<proteinExistence type="predicted"/>
<gene>
    <name evidence="2" type="ORF">SAMN05421846_101308</name>
</gene>
<dbReference type="CDD" id="cd00118">
    <property type="entry name" value="LysM"/>
    <property type="match status" value="1"/>
</dbReference>
<dbReference type="Pfam" id="PF01476">
    <property type="entry name" value="LysM"/>
    <property type="match status" value="1"/>
</dbReference>
<name>A0A1G8DU33_9FLAO</name>
<dbReference type="SMART" id="SM00257">
    <property type="entry name" value="LysM"/>
    <property type="match status" value="1"/>
</dbReference>
<dbReference type="STRING" id="311334.SAMN05421846_101308"/>
<dbReference type="AlphaFoldDB" id="A0A1G8DU33"/>
<reference evidence="3" key="1">
    <citation type="submission" date="2016-10" db="EMBL/GenBank/DDBJ databases">
        <authorList>
            <person name="Varghese N."/>
            <person name="Submissions S."/>
        </authorList>
    </citation>
    <scope>NUCLEOTIDE SEQUENCE [LARGE SCALE GENOMIC DNA]</scope>
    <source>
        <strain evidence="3">DSM 17071</strain>
    </source>
</reference>
<organism evidence="2 3">
    <name type="scientific">Chryseobacterium taeanense</name>
    <dbReference type="NCBI Taxonomy" id="311334"/>
    <lineage>
        <taxon>Bacteria</taxon>
        <taxon>Pseudomonadati</taxon>
        <taxon>Bacteroidota</taxon>
        <taxon>Flavobacteriia</taxon>
        <taxon>Flavobacteriales</taxon>
        <taxon>Weeksellaceae</taxon>
        <taxon>Chryseobacterium group</taxon>
        <taxon>Chryseobacterium</taxon>
    </lineage>
</organism>
<protein>
    <submittedName>
        <fullName evidence="2">LysM domain-containing protein</fullName>
    </submittedName>
</protein>
<dbReference type="Proteomes" id="UP000198869">
    <property type="component" value="Unassembled WGS sequence"/>
</dbReference>
<dbReference type="RefSeq" id="WP_089853662.1">
    <property type="nucleotide sequence ID" value="NZ_FNDW01000001.1"/>
</dbReference>
<evidence type="ECO:0000313" key="3">
    <source>
        <dbReference type="Proteomes" id="UP000198869"/>
    </source>
</evidence>
<dbReference type="InterPro" id="IPR036779">
    <property type="entry name" value="LysM_dom_sf"/>
</dbReference>
<dbReference type="PROSITE" id="PS51782">
    <property type="entry name" value="LYSM"/>
    <property type="match status" value="1"/>
</dbReference>
<keyword evidence="3" id="KW-1185">Reference proteome</keyword>
<dbReference type="OrthoDB" id="1081532at2"/>
<evidence type="ECO:0000259" key="1">
    <source>
        <dbReference type="PROSITE" id="PS51782"/>
    </source>
</evidence>
<sequence>MKKYTVQKGDSLDSIAEKFGVKNGQLLRSYHNMHCPLDDLLGYELVPGKEILIPEESEYLRKK</sequence>
<dbReference type="InterPro" id="IPR018392">
    <property type="entry name" value="LysM"/>
</dbReference>
<dbReference type="Gene3D" id="3.10.350.10">
    <property type="entry name" value="LysM domain"/>
    <property type="match status" value="1"/>
</dbReference>
<dbReference type="SUPFAM" id="SSF54106">
    <property type="entry name" value="LysM domain"/>
    <property type="match status" value="1"/>
</dbReference>
<accession>A0A1G8DU33</accession>
<feature type="domain" description="LysM" evidence="1">
    <location>
        <begin position="2"/>
        <end position="53"/>
    </location>
</feature>